<dbReference type="Gene3D" id="3.40.30.10">
    <property type="entry name" value="Glutaredoxin"/>
    <property type="match status" value="1"/>
</dbReference>
<organism evidence="3 4">
    <name type="scientific">Cryptosporidium andersoni</name>
    <dbReference type="NCBI Taxonomy" id="117008"/>
    <lineage>
        <taxon>Eukaryota</taxon>
        <taxon>Sar</taxon>
        <taxon>Alveolata</taxon>
        <taxon>Apicomplexa</taxon>
        <taxon>Conoidasida</taxon>
        <taxon>Coccidia</taxon>
        <taxon>Eucoccidiorida</taxon>
        <taxon>Eimeriorina</taxon>
        <taxon>Cryptosporidiidae</taxon>
        <taxon>Cryptosporidium</taxon>
    </lineage>
</organism>
<protein>
    <recommendedName>
        <fullName evidence="2">Phosducin domain-containing protein</fullName>
    </recommendedName>
</protein>
<dbReference type="PANTHER" id="PTHR45809">
    <property type="entry name" value="VIRAL IAP-ASSOCIATED FACTOR HOMOLOG"/>
    <property type="match status" value="1"/>
</dbReference>
<evidence type="ECO:0000259" key="2">
    <source>
        <dbReference type="Pfam" id="PF02114"/>
    </source>
</evidence>
<dbReference type="VEuPathDB" id="CryptoDB:cand_012900"/>
<dbReference type="SUPFAM" id="SSF52833">
    <property type="entry name" value="Thioredoxin-like"/>
    <property type="match status" value="1"/>
</dbReference>
<evidence type="ECO:0000256" key="1">
    <source>
        <dbReference type="ARBA" id="ARBA00009686"/>
    </source>
</evidence>
<comment type="similarity">
    <text evidence="1">Belongs to the phosducin family.</text>
</comment>
<dbReference type="InterPro" id="IPR024253">
    <property type="entry name" value="Phosducin_thioredoxin-like_dom"/>
</dbReference>
<accession>A0A1J4MH48</accession>
<name>A0A1J4MH48_9CRYT</name>
<dbReference type="OrthoDB" id="45518at2759"/>
<dbReference type="EMBL" id="LRBS01000117">
    <property type="protein sequence ID" value="OII72340.1"/>
    <property type="molecule type" value="Genomic_DNA"/>
</dbReference>
<evidence type="ECO:0000313" key="4">
    <source>
        <dbReference type="Proteomes" id="UP000186804"/>
    </source>
</evidence>
<dbReference type="PANTHER" id="PTHR45809:SF3">
    <property type="entry name" value="VIRAL IAP-ASSOCIATED FACTOR HOMOLOG"/>
    <property type="match status" value="1"/>
</dbReference>
<reference evidence="3 4" key="1">
    <citation type="submission" date="2016-10" db="EMBL/GenBank/DDBJ databases">
        <title>Reductive evolution of mitochondrial metabolism and differential evolution of invasion-related proteins in Cryptosporidium.</title>
        <authorList>
            <person name="Liu S."/>
            <person name="Roellig D.M."/>
            <person name="Guo Y."/>
            <person name="Li N."/>
            <person name="Frace M.A."/>
            <person name="Tang K."/>
            <person name="Zhang L."/>
            <person name="Feng Y."/>
            <person name="Xiao L."/>
        </authorList>
    </citation>
    <scope>NUCLEOTIDE SEQUENCE [LARGE SCALE GENOMIC DNA]</scope>
    <source>
        <strain evidence="3">30847</strain>
    </source>
</reference>
<dbReference type="AlphaFoldDB" id="A0A1J4MH48"/>
<dbReference type="InterPro" id="IPR036249">
    <property type="entry name" value="Thioredoxin-like_sf"/>
</dbReference>
<feature type="domain" description="Phosducin" evidence="2">
    <location>
        <begin position="62"/>
        <end position="184"/>
    </location>
</feature>
<sequence>MSTTNPTDITTQWEDQLVKRGIWQPRSCEIKNEEIYEHNINELSKLSTFDVVNIEQISESTSYDDEEIDRELQLIRERRLASLKKKAMENNRFGELYFITKYDFVKEVSEASKYGIYVVLHLYTEYVEDCLIVNKILSEVIAPKYSSIKFVKGISTNIIPNYPDKSLPTIIIYRNGTKITQIVGSSKLKDESSRITSNSICKVLEANGVFKGDDDIKDQTNEDDYGRKSLFIADYRFKNKRDINSDEDELDNSKCYSSMELNRLHDKVKYVLNQ</sequence>
<dbReference type="InterPro" id="IPR051498">
    <property type="entry name" value="Phosducin-like_chap/apop_reg"/>
</dbReference>
<dbReference type="GO" id="GO:0006457">
    <property type="term" value="P:protein folding"/>
    <property type="evidence" value="ECO:0007669"/>
    <property type="project" value="TreeGrafter"/>
</dbReference>
<dbReference type="GeneID" id="92365475"/>
<dbReference type="GO" id="GO:0005737">
    <property type="term" value="C:cytoplasm"/>
    <property type="evidence" value="ECO:0007669"/>
    <property type="project" value="TreeGrafter"/>
</dbReference>
<keyword evidence="4" id="KW-1185">Reference proteome</keyword>
<dbReference type="Proteomes" id="UP000186804">
    <property type="component" value="Unassembled WGS sequence"/>
</dbReference>
<comment type="caution">
    <text evidence="3">The sequence shown here is derived from an EMBL/GenBank/DDBJ whole genome shotgun (WGS) entry which is preliminary data.</text>
</comment>
<evidence type="ECO:0000313" key="3">
    <source>
        <dbReference type="EMBL" id="OII72340.1"/>
    </source>
</evidence>
<gene>
    <name evidence="3" type="ORF">cand_012900</name>
</gene>
<dbReference type="Pfam" id="PF02114">
    <property type="entry name" value="Phosducin"/>
    <property type="match status" value="1"/>
</dbReference>
<dbReference type="RefSeq" id="XP_067066935.1">
    <property type="nucleotide sequence ID" value="XM_067211527.1"/>
</dbReference>
<proteinExistence type="inferred from homology"/>